<evidence type="ECO:0000313" key="2">
    <source>
        <dbReference type="EMBL" id="BBM45246.1"/>
    </source>
</evidence>
<name>A0A510K0Y0_9FUSO</name>
<dbReference type="EMBL" id="AP019831">
    <property type="protein sequence ID" value="BBM45246.1"/>
    <property type="molecule type" value="Genomic_DNA"/>
</dbReference>
<protein>
    <recommendedName>
        <fullName evidence="4">Lipoprotein</fullName>
    </recommendedName>
</protein>
<reference evidence="2 3" key="1">
    <citation type="submission" date="2019-07" db="EMBL/GenBank/DDBJ databases">
        <title>Complete Genome Sequence of Leptotrichia trevisanii Strain JMUB3870.</title>
        <authorList>
            <person name="Watanabe S."/>
            <person name="Cui L."/>
        </authorList>
    </citation>
    <scope>NUCLEOTIDE SEQUENCE [LARGE SCALE GENOMIC DNA]</scope>
    <source>
        <strain evidence="2 3">JMUB3870</strain>
    </source>
</reference>
<organism evidence="2 3">
    <name type="scientific">Leptotrichia trevisanii</name>
    <dbReference type="NCBI Taxonomy" id="109328"/>
    <lineage>
        <taxon>Bacteria</taxon>
        <taxon>Fusobacteriati</taxon>
        <taxon>Fusobacteriota</taxon>
        <taxon>Fusobacteriia</taxon>
        <taxon>Fusobacteriales</taxon>
        <taxon>Leptotrichiaceae</taxon>
        <taxon>Leptotrichia</taxon>
    </lineage>
</organism>
<sequence length="122" mass="13903">MKKFFSRKIETFILLLLCASFLSAAPVKSEEEAVKTVKKSIIKHNLGGKLGTKCMKFYIDETAEDFQVDVRSDNEKCGGDPRVEPRMFSYTVNKKTGKLKTDSFEYAKEKGIDWEGDYLSID</sequence>
<feature type="signal peptide" evidence="1">
    <location>
        <begin position="1"/>
        <end position="24"/>
    </location>
</feature>
<keyword evidence="1" id="KW-0732">Signal</keyword>
<dbReference type="AlphaFoldDB" id="A0A510K0Y0"/>
<evidence type="ECO:0000256" key="1">
    <source>
        <dbReference type="SAM" id="SignalP"/>
    </source>
</evidence>
<feature type="chain" id="PRO_5021893317" description="Lipoprotein" evidence="1">
    <location>
        <begin position="25"/>
        <end position="122"/>
    </location>
</feature>
<evidence type="ECO:0008006" key="4">
    <source>
        <dbReference type="Google" id="ProtNLM"/>
    </source>
</evidence>
<dbReference type="RefSeq" id="WP_026747444.1">
    <property type="nucleotide sequence ID" value="NZ_AP019831.1"/>
</dbReference>
<accession>A0A510K0Y0</accession>
<dbReference type="Proteomes" id="UP000422644">
    <property type="component" value="Chromosome"/>
</dbReference>
<gene>
    <name evidence="2" type="ORF">JMUB3870_1364</name>
</gene>
<keyword evidence="3" id="KW-1185">Reference proteome</keyword>
<evidence type="ECO:0000313" key="3">
    <source>
        <dbReference type="Proteomes" id="UP000422644"/>
    </source>
</evidence>
<proteinExistence type="predicted"/>
<dbReference type="OrthoDB" id="9157426at2"/>